<dbReference type="EC" id="2.4.-.-" evidence="5"/>
<evidence type="ECO:0000313" key="6">
    <source>
        <dbReference type="Proteomes" id="UP001597018"/>
    </source>
</evidence>
<dbReference type="PANTHER" id="PTHR45947">
    <property type="entry name" value="SULFOQUINOVOSYL TRANSFERASE SQD2"/>
    <property type="match status" value="1"/>
</dbReference>
<dbReference type="Pfam" id="PF00534">
    <property type="entry name" value="Glycos_transf_1"/>
    <property type="match status" value="1"/>
</dbReference>
<dbReference type="InterPro" id="IPR050194">
    <property type="entry name" value="Glycosyltransferase_grp1"/>
</dbReference>
<dbReference type="SUPFAM" id="SSF53756">
    <property type="entry name" value="UDP-Glycosyltransferase/glycogen phosphorylase"/>
    <property type="match status" value="1"/>
</dbReference>
<evidence type="ECO:0000256" key="1">
    <source>
        <dbReference type="ARBA" id="ARBA00022676"/>
    </source>
</evidence>
<sequence>MRIHLVSEHASPLAALGGADAGGQNVQVAEQARGLARLGHEVVVHTRRDAVDLPSVASTGAGFTVEHVPAGPPEPVPKDELLPYVDAFGRHLADRWARDRPDVVHAHFWMSGVASLAGAAGLDVPVVQTFHALGRVKRRNQGAKDTSPPEREETEAAIAREVDCVVATCSDEVAELAEMGVPRRRTAIVPCGIDLGKFTPDGPRAPRRDRPRLLSIGRLVERKGVDTAIEALRYVPDAELLVAGGPRLADWPDDPEVARLRAVARRSGVADRVDFLGPVDHDDAPALYRSADVVVSVPWYEPFGTVPLEAMACGVPPVVTAVGGHLDTVADGRTGLLVPPRDPQALADRLNALLARPTARAELGRAGVERVRSRYGWSGLVRDVEVVYRRVLAQRTASAPLPTGGRS</sequence>
<evidence type="ECO:0000259" key="3">
    <source>
        <dbReference type="Pfam" id="PF00534"/>
    </source>
</evidence>
<dbReference type="RefSeq" id="WP_263247652.1">
    <property type="nucleotide sequence ID" value="NZ_BAABLT010000023.1"/>
</dbReference>
<dbReference type="EMBL" id="JBHTIW010000040">
    <property type="protein sequence ID" value="MFD0923700.1"/>
    <property type="molecule type" value="Genomic_DNA"/>
</dbReference>
<keyword evidence="1 5" id="KW-0328">Glycosyltransferase</keyword>
<evidence type="ECO:0000313" key="5">
    <source>
        <dbReference type="EMBL" id="MFD0923700.1"/>
    </source>
</evidence>
<dbReference type="Proteomes" id="UP001597018">
    <property type="component" value="Unassembled WGS sequence"/>
</dbReference>
<comment type="caution">
    <text evidence="5">The sequence shown here is derived from an EMBL/GenBank/DDBJ whole genome shotgun (WGS) entry which is preliminary data.</text>
</comment>
<accession>A0ABW3G2G5</accession>
<reference evidence="6" key="1">
    <citation type="journal article" date="2019" name="Int. J. Syst. Evol. Microbiol.">
        <title>The Global Catalogue of Microorganisms (GCM) 10K type strain sequencing project: providing services to taxonomists for standard genome sequencing and annotation.</title>
        <authorList>
            <consortium name="The Broad Institute Genomics Platform"/>
            <consortium name="The Broad Institute Genome Sequencing Center for Infectious Disease"/>
            <person name="Wu L."/>
            <person name="Ma J."/>
        </authorList>
    </citation>
    <scope>NUCLEOTIDE SEQUENCE [LARGE SCALE GENOMIC DNA]</scope>
    <source>
        <strain evidence="6">CCUG 56401</strain>
    </source>
</reference>
<dbReference type="Gene3D" id="3.40.50.2000">
    <property type="entry name" value="Glycogen Phosphorylase B"/>
    <property type="match status" value="2"/>
</dbReference>
<evidence type="ECO:0000256" key="2">
    <source>
        <dbReference type="ARBA" id="ARBA00022679"/>
    </source>
</evidence>
<dbReference type="Pfam" id="PF13439">
    <property type="entry name" value="Glyco_transf_4"/>
    <property type="match status" value="1"/>
</dbReference>
<evidence type="ECO:0000259" key="4">
    <source>
        <dbReference type="Pfam" id="PF13439"/>
    </source>
</evidence>
<dbReference type="InterPro" id="IPR028098">
    <property type="entry name" value="Glyco_trans_4-like_N"/>
</dbReference>
<protein>
    <submittedName>
        <fullName evidence="5">Glycosyltransferase</fullName>
        <ecNumber evidence="5">2.4.-.-</ecNumber>
    </submittedName>
</protein>
<name>A0ABW3G2G5_9PSEU</name>
<keyword evidence="6" id="KW-1185">Reference proteome</keyword>
<keyword evidence="2 5" id="KW-0808">Transferase</keyword>
<feature type="domain" description="Glycosyl transferase family 1" evidence="3">
    <location>
        <begin position="208"/>
        <end position="367"/>
    </location>
</feature>
<dbReference type="GO" id="GO:0016757">
    <property type="term" value="F:glycosyltransferase activity"/>
    <property type="evidence" value="ECO:0007669"/>
    <property type="project" value="UniProtKB-KW"/>
</dbReference>
<gene>
    <name evidence="5" type="ORF">ACFQ16_28480</name>
</gene>
<feature type="domain" description="Glycosyltransferase subfamily 4-like N-terminal" evidence="4">
    <location>
        <begin position="22"/>
        <end position="195"/>
    </location>
</feature>
<organism evidence="5 6">
    <name type="scientific">Saccharopolyspora rosea</name>
    <dbReference type="NCBI Taxonomy" id="524884"/>
    <lineage>
        <taxon>Bacteria</taxon>
        <taxon>Bacillati</taxon>
        <taxon>Actinomycetota</taxon>
        <taxon>Actinomycetes</taxon>
        <taxon>Pseudonocardiales</taxon>
        <taxon>Pseudonocardiaceae</taxon>
        <taxon>Saccharopolyspora</taxon>
    </lineage>
</organism>
<dbReference type="InterPro" id="IPR001296">
    <property type="entry name" value="Glyco_trans_1"/>
</dbReference>
<dbReference type="PANTHER" id="PTHR45947:SF3">
    <property type="entry name" value="SULFOQUINOVOSYL TRANSFERASE SQD2"/>
    <property type="match status" value="1"/>
</dbReference>
<proteinExistence type="predicted"/>